<accession>A0A1T4T388</accession>
<name>A0A1T4T388_9HYPH</name>
<sequence>MPYASGRVIHDADAHIMEVPGFLENHLEAKYRAIVTDAVLFPRRDGFHSHLTDAHRGDAGADAFDDTRIMLAKNWDALGSYRRQDRPRSIDLLGFASQLMFTTALLNYSTVLESGRDLDLAYAVARAHTRHMVEFCAVDRRLLPTGYIPLLDFERTARAAREAIELGAKALMIPSRCPDSHSPSHIGFDPLWALAQEAGLPIVFHVGGGGKLLEDAYFNNGLPPVPDFHGGDDNFKSIDYMAIAYPPMKAMTALIVDRVLDRFPRLKFGVIEQGASWVPGWMRNMDSAHNAFYKNEERLQKMSLKPSEYVKRQVRVTPYPHEDTGWIIANTGDEVCLFSSDYPHVEGGRHPIKRFEASMDHAGISEAQKQRFYCDNFIDLMGAGLAPELRAAA</sequence>
<dbReference type="PANTHER" id="PTHR21240">
    <property type="entry name" value="2-AMINO-3-CARBOXYLMUCONATE-6-SEMIALDEHYDE DECARBOXYLASE"/>
    <property type="match status" value="1"/>
</dbReference>
<reference evidence="4" key="1">
    <citation type="submission" date="2017-02" db="EMBL/GenBank/DDBJ databases">
        <authorList>
            <person name="Varghese N."/>
            <person name="Submissions S."/>
        </authorList>
    </citation>
    <scope>NUCLEOTIDE SEQUENCE [LARGE SCALE GENOMIC DNA]</scope>
    <source>
        <strain evidence="4">ATCC 27094</strain>
    </source>
</reference>
<keyword evidence="4" id="KW-1185">Reference proteome</keyword>
<dbReference type="STRING" id="225324.SAMN02745126_05540"/>
<dbReference type="OrthoDB" id="7336207at2"/>
<dbReference type="GO" id="GO:0019748">
    <property type="term" value="P:secondary metabolic process"/>
    <property type="evidence" value="ECO:0007669"/>
    <property type="project" value="TreeGrafter"/>
</dbReference>
<dbReference type="GO" id="GO:0016831">
    <property type="term" value="F:carboxy-lyase activity"/>
    <property type="evidence" value="ECO:0007669"/>
    <property type="project" value="InterPro"/>
</dbReference>
<dbReference type="RefSeq" id="WP_085937277.1">
    <property type="nucleotide sequence ID" value="NZ_FUWJ01000012.1"/>
</dbReference>
<evidence type="ECO:0000256" key="1">
    <source>
        <dbReference type="ARBA" id="ARBA00023239"/>
    </source>
</evidence>
<dbReference type="GO" id="GO:0005737">
    <property type="term" value="C:cytoplasm"/>
    <property type="evidence" value="ECO:0007669"/>
    <property type="project" value="TreeGrafter"/>
</dbReference>
<dbReference type="AlphaFoldDB" id="A0A1T4T388"/>
<dbReference type="InterPro" id="IPR032465">
    <property type="entry name" value="ACMSD"/>
</dbReference>
<dbReference type="InterPro" id="IPR032466">
    <property type="entry name" value="Metal_Hydrolase"/>
</dbReference>
<proteinExistence type="predicted"/>
<dbReference type="Gene3D" id="3.20.20.140">
    <property type="entry name" value="Metal-dependent hydrolases"/>
    <property type="match status" value="1"/>
</dbReference>
<keyword evidence="1" id="KW-0456">Lyase</keyword>
<evidence type="ECO:0000259" key="2">
    <source>
        <dbReference type="Pfam" id="PF04909"/>
    </source>
</evidence>
<dbReference type="EMBL" id="FUWJ01000012">
    <property type="protein sequence ID" value="SKA34769.1"/>
    <property type="molecule type" value="Genomic_DNA"/>
</dbReference>
<dbReference type="InterPro" id="IPR006680">
    <property type="entry name" value="Amidohydro-rel"/>
</dbReference>
<gene>
    <name evidence="3" type="ORF">SAMN02745126_05540</name>
</gene>
<dbReference type="Pfam" id="PF04909">
    <property type="entry name" value="Amidohydro_2"/>
    <property type="match status" value="1"/>
</dbReference>
<dbReference type="PANTHER" id="PTHR21240:SF28">
    <property type="entry name" value="ISO-OROTATE DECARBOXYLASE (EUROFUNG)"/>
    <property type="match status" value="1"/>
</dbReference>
<evidence type="ECO:0000313" key="4">
    <source>
        <dbReference type="Proteomes" id="UP000190092"/>
    </source>
</evidence>
<protein>
    <submittedName>
        <fullName evidence="3">Predicted metal-dependent hydrolase, TIM-barrel fold</fullName>
    </submittedName>
</protein>
<organism evidence="3 4">
    <name type="scientific">Enhydrobacter aerosaccus</name>
    <dbReference type="NCBI Taxonomy" id="225324"/>
    <lineage>
        <taxon>Bacteria</taxon>
        <taxon>Pseudomonadati</taxon>
        <taxon>Pseudomonadota</taxon>
        <taxon>Alphaproteobacteria</taxon>
        <taxon>Hyphomicrobiales</taxon>
        <taxon>Enhydrobacter</taxon>
    </lineage>
</organism>
<dbReference type="GO" id="GO:0016787">
    <property type="term" value="F:hydrolase activity"/>
    <property type="evidence" value="ECO:0007669"/>
    <property type="project" value="UniProtKB-KW"/>
</dbReference>
<feature type="domain" description="Amidohydrolase-related" evidence="2">
    <location>
        <begin position="53"/>
        <end position="376"/>
    </location>
</feature>
<keyword evidence="3" id="KW-0378">Hydrolase</keyword>
<evidence type="ECO:0000313" key="3">
    <source>
        <dbReference type="EMBL" id="SKA34769.1"/>
    </source>
</evidence>
<dbReference type="Proteomes" id="UP000190092">
    <property type="component" value="Unassembled WGS sequence"/>
</dbReference>
<dbReference type="SUPFAM" id="SSF51556">
    <property type="entry name" value="Metallo-dependent hydrolases"/>
    <property type="match status" value="1"/>
</dbReference>